<dbReference type="EMBL" id="WWNE01000005">
    <property type="protein sequence ID" value="NBG65656.1"/>
    <property type="molecule type" value="Genomic_DNA"/>
</dbReference>
<feature type="transmembrane region" description="Helical" evidence="4">
    <location>
        <begin position="175"/>
        <end position="202"/>
    </location>
</feature>
<dbReference type="InterPro" id="IPR019734">
    <property type="entry name" value="TPR_rpt"/>
</dbReference>
<dbReference type="AlphaFoldDB" id="A0A6N9NG92"/>
<dbReference type="Proteomes" id="UP000470771">
    <property type="component" value="Unassembled WGS sequence"/>
</dbReference>
<feature type="transmembrane region" description="Helical" evidence="4">
    <location>
        <begin position="253"/>
        <end position="275"/>
    </location>
</feature>
<evidence type="ECO:0000256" key="1">
    <source>
        <dbReference type="ARBA" id="ARBA00022737"/>
    </source>
</evidence>
<evidence type="ECO:0000259" key="5">
    <source>
        <dbReference type="Pfam" id="PF13231"/>
    </source>
</evidence>
<feature type="domain" description="Glycosyltransferase RgtA/B/C/D-like" evidence="5">
    <location>
        <begin position="77"/>
        <end position="220"/>
    </location>
</feature>
<feature type="transmembrane region" description="Helical" evidence="4">
    <location>
        <begin position="90"/>
        <end position="111"/>
    </location>
</feature>
<keyword evidence="4" id="KW-0472">Membrane</keyword>
<evidence type="ECO:0000313" key="7">
    <source>
        <dbReference type="Proteomes" id="UP000470771"/>
    </source>
</evidence>
<keyword evidence="2 3" id="KW-0802">TPR repeat</keyword>
<feature type="transmembrane region" description="Helical" evidence="4">
    <location>
        <begin position="118"/>
        <end position="140"/>
    </location>
</feature>
<dbReference type="PROSITE" id="PS50293">
    <property type="entry name" value="TPR_REGION"/>
    <property type="match status" value="2"/>
</dbReference>
<dbReference type="Pfam" id="PF13231">
    <property type="entry name" value="PMT_2"/>
    <property type="match status" value="1"/>
</dbReference>
<feature type="transmembrane region" description="Helical" evidence="4">
    <location>
        <begin position="295"/>
        <end position="313"/>
    </location>
</feature>
<sequence length="597" mass="68111">MNQYIRKYAPYLLFVFAIGLYFNTLNHGYVLDDFSLIKENFVVKKGVDGIKTIFTTHYRYGYGFQSGSLYRPLTLSIFALQWEFFPDQSWFAHLTNLLLYALSGGLLYQLLIRWMDPIVALIASALFIAHPIHTEVVANIKSLDEILTILLLIVLLYHLHRWVTKNEKKQLYLSMFALFIALLVKESAITFLGVIVIVLYFFEKQSISDSLKKTLPFLIPLIPYFILRFNALKSMTSSAPVAKIDNMLVGIDSTASLFATKIYLMGLYLYKIIFPFTLMNDYSIQQIPLVSLTDWQFNLSLIVVVILAIIAITQTKTKSLIAFGIFLYVITLSVSSNLIITIGTHFGERLVFLPILGFCIIAGYLIQRLIIQKKFQMIGVIGTVIVLILFSVKTISRNKAWKSDLILYSTDIKNCPNSARCNYSYALEIMKEKALKAVNEVEQQHYYEEAEQHFLKAIQLYPSYSDAYGNLGLLKYRTKKHAEAEKYYLKAIELNPNNAIVLSNLGAIYFEMKQYEAAKNTYFKALKANPNMADANANMGATLATLGQLEASIPYFAKAIELNPTNIQNYYYLGITYQNVGNGAMAKKYLDHYHQMK</sequence>
<keyword evidence="4" id="KW-1133">Transmembrane helix</keyword>
<dbReference type="PANTHER" id="PTHR44227:SF3">
    <property type="entry name" value="PROTEIN O-MANNOSYL-TRANSFERASE TMTC4"/>
    <property type="match status" value="1"/>
</dbReference>
<accession>A0A6N9NG92</accession>
<gene>
    <name evidence="6" type="ORF">GQN54_05975</name>
</gene>
<dbReference type="Pfam" id="PF13431">
    <property type="entry name" value="TPR_17"/>
    <property type="match status" value="1"/>
</dbReference>
<dbReference type="Pfam" id="PF13424">
    <property type="entry name" value="TPR_12"/>
    <property type="match status" value="1"/>
</dbReference>
<keyword evidence="7" id="KW-1185">Reference proteome</keyword>
<dbReference type="PANTHER" id="PTHR44227">
    <property type="match status" value="1"/>
</dbReference>
<keyword evidence="1" id="KW-0677">Repeat</keyword>
<evidence type="ECO:0000313" key="6">
    <source>
        <dbReference type="EMBL" id="NBG65656.1"/>
    </source>
</evidence>
<proteinExistence type="predicted"/>
<feature type="repeat" description="TPR" evidence="3">
    <location>
        <begin position="465"/>
        <end position="498"/>
    </location>
</feature>
<dbReference type="InterPro" id="IPR038731">
    <property type="entry name" value="RgtA/B/C-like"/>
</dbReference>
<feature type="transmembrane region" description="Helical" evidence="4">
    <location>
        <begin position="349"/>
        <end position="366"/>
    </location>
</feature>
<dbReference type="SUPFAM" id="SSF48452">
    <property type="entry name" value="TPR-like"/>
    <property type="match status" value="1"/>
</dbReference>
<organism evidence="6 7">
    <name type="scientific">Acidiluteibacter ferrifornacis</name>
    <dbReference type="NCBI Taxonomy" id="2692424"/>
    <lineage>
        <taxon>Bacteria</taxon>
        <taxon>Pseudomonadati</taxon>
        <taxon>Bacteroidota</taxon>
        <taxon>Flavobacteriia</taxon>
        <taxon>Flavobacteriales</taxon>
        <taxon>Cryomorphaceae</taxon>
        <taxon>Acidiluteibacter</taxon>
    </lineage>
</organism>
<dbReference type="InterPro" id="IPR052346">
    <property type="entry name" value="O-mannosyl-transferase_TMTC"/>
</dbReference>
<feature type="transmembrane region" description="Helical" evidence="4">
    <location>
        <begin position="378"/>
        <end position="396"/>
    </location>
</feature>
<dbReference type="SMART" id="SM00028">
    <property type="entry name" value="TPR"/>
    <property type="match status" value="3"/>
</dbReference>
<dbReference type="InterPro" id="IPR011990">
    <property type="entry name" value="TPR-like_helical_dom_sf"/>
</dbReference>
<evidence type="ECO:0000256" key="3">
    <source>
        <dbReference type="PROSITE-ProRule" id="PRU00339"/>
    </source>
</evidence>
<feature type="transmembrane region" description="Helical" evidence="4">
    <location>
        <begin position="320"/>
        <end position="343"/>
    </location>
</feature>
<feature type="repeat" description="TPR" evidence="3">
    <location>
        <begin position="499"/>
        <end position="532"/>
    </location>
</feature>
<dbReference type="RefSeq" id="WP_160632604.1">
    <property type="nucleotide sequence ID" value="NZ_WWNE01000005.1"/>
</dbReference>
<keyword evidence="4" id="KW-0812">Transmembrane</keyword>
<reference evidence="6 7" key="1">
    <citation type="submission" date="2019-12" db="EMBL/GenBank/DDBJ databases">
        <authorList>
            <person name="Zhao J."/>
        </authorList>
    </citation>
    <scope>NUCLEOTIDE SEQUENCE [LARGE SCALE GENOMIC DNA]</scope>
    <source>
        <strain evidence="6 7">S-15</strain>
    </source>
</reference>
<dbReference type="PROSITE" id="PS50005">
    <property type="entry name" value="TPR"/>
    <property type="match status" value="3"/>
</dbReference>
<name>A0A6N9NG92_9FLAO</name>
<feature type="transmembrane region" description="Helical" evidence="4">
    <location>
        <begin position="12"/>
        <end position="31"/>
    </location>
</feature>
<dbReference type="UniPathway" id="UPA00378"/>
<comment type="caution">
    <text evidence="6">The sequence shown here is derived from an EMBL/GenBank/DDBJ whole genome shotgun (WGS) entry which is preliminary data.</text>
</comment>
<protein>
    <submittedName>
        <fullName evidence="6">Tetratricopeptide repeat protein</fullName>
    </submittedName>
</protein>
<feature type="repeat" description="TPR" evidence="3">
    <location>
        <begin position="533"/>
        <end position="566"/>
    </location>
</feature>
<evidence type="ECO:0000256" key="2">
    <source>
        <dbReference type="ARBA" id="ARBA00022803"/>
    </source>
</evidence>
<feature type="transmembrane region" description="Helical" evidence="4">
    <location>
        <begin position="146"/>
        <end position="163"/>
    </location>
</feature>
<evidence type="ECO:0000256" key="4">
    <source>
        <dbReference type="SAM" id="Phobius"/>
    </source>
</evidence>
<dbReference type="Gene3D" id="1.25.40.10">
    <property type="entry name" value="Tetratricopeptide repeat domain"/>
    <property type="match status" value="3"/>
</dbReference>